<reference evidence="3" key="1">
    <citation type="submission" date="2024-04" db="EMBL/GenBank/DDBJ databases">
        <authorList>
            <person name="Shaw F."/>
            <person name="Minotto A."/>
        </authorList>
    </citation>
    <scope>NUCLEOTIDE SEQUENCE [LARGE SCALE GENOMIC DNA]</scope>
</reference>
<feature type="region of interest" description="Disordered" evidence="1">
    <location>
        <begin position="412"/>
        <end position="667"/>
    </location>
</feature>
<feature type="compositionally biased region" description="Low complexity" evidence="1">
    <location>
        <begin position="122"/>
        <end position="136"/>
    </location>
</feature>
<accession>A0ABP1D471</accession>
<evidence type="ECO:0000313" key="2">
    <source>
        <dbReference type="EMBL" id="CAL1702695.1"/>
    </source>
</evidence>
<dbReference type="Proteomes" id="UP001497453">
    <property type="component" value="Chromosome 2"/>
</dbReference>
<sequence length="846" mass="93695">MALLSNRPGYIVNRVGREKLEKLPTSHLRKYAEKQHIPTDTDKTTMIEALLSAQKAENSGSGHRADVASNDGHPILDQRPQGPVRQSTQLPPTRPLNPIAEQLSSPPWFGQPDPSLLPPPQTQAQQMPTTQPPTAQGGPSEVRPPSPKRGVPLRRDFVGGIAPPEARRHAPRVKRPRKRYGMEAVYADLAHAKSLLDEPVHGTTADGDESYIISKYPYPPANPEDPLWVKNSLQELEDERLDLSRRYKGLYMSVAQTLATADLAEHRLKMEMWSLQELLEAIKMRSDPEFIDSLVKIIRSIIPRGDLEISGVHDILLQLVRARESSQPRPAKRKSPEAFDEDQQDQQEQEEQEEHHEQPQPQAQPVVNTQLPRNTGRIPALQAFNLSPASSRGDAVDDLYQSLQELQEAGTVANTDADSSGSTVRPQTPQNHGGSRRGSKRVSFNAPPSPSDVVAPLLSARGKHGQASGPFPNPPRTPVGRRRSSYRKSPGPKRWNESSSESEGSPPPPPPPPPSQQPRKVPPITPRHQTFEVSYSDPITIPRTRPDILPSTPLDRTLEVSYSEPVGYGRHSSPADTQLDGQLPCTPVDQIFHGRDPSPYDDPHTSPVVEPKKKKSLPFTPVRRRSVRGDLSLTGHNGPSPTPGRASAGENEGEGSIPAIDDDDDPFAISEELMDELIDEEEDLAMPDHDDITQYSAAIYGEDYDSAEDVAEEEQDLPEVRVRHIRRLPAHPFDFTNEYSPNPNAAPLPDYPPPHSYGIRMSQWGRNVPTSSPRFRPSHPWVWNNLEDISVESSASGALPHARMGRARSVDSPAYESDVFYEDGRHASGSVRETHGYPDSTFVSLF</sequence>
<feature type="compositionally biased region" description="Pro residues" evidence="1">
    <location>
        <begin position="505"/>
        <end position="525"/>
    </location>
</feature>
<feature type="compositionally biased region" description="Basic residues" evidence="1">
    <location>
        <begin position="612"/>
        <end position="626"/>
    </location>
</feature>
<dbReference type="EMBL" id="OZ037945">
    <property type="protein sequence ID" value="CAL1702695.1"/>
    <property type="molecule type" value="Genomic_DNA"/>
</dbReference>
<proteinExistence type="predicted"/>
<feature type="region of interest" description="Disordered" evidence="1">
    <location>
        <begin position="323"/>
        <end position="366"/>
    </location>
</feature>
<keyword evidence="3" id="KW-1185">Reference proteome</keyword>
<name>A0ABP1D471_9APHY</name>
<evidence type="ECO:0000313" key="3">
    <source>
        <dbReference type="Proteomes" id="UP001497453"/>
    </source>
</evidence>
<feature type="compositionally biased region" description="Polar residues" evidence="1">
    <location>
        <begin position="412"/>
        <end position="433"/>
    </location>
</feature>
<feature type="compositionally biased region" description="Basic and acidic residues" evidence="1">
    <location>
        <begin position="592"/>
        <end position="604"/>
    </location>
</feature>
<organism evidence="2 3">
    <name type="scientific">Somion occarium</name>
    <dbReference type="NCBI Taxonomy" id="3059160"/>
    <lineage>
        <taxon>Eukaryota</taxon>
        <taxon>Fungi</taxon>
        <taxon>Dikarya</taxon>
        <taxon>Basidiomycota</taxon>
        <taxon>Agaricomycotina</taxon>
        <taxon>Agaricomycetes</taxon>
        <taxon>Polyporales</taxon>
        <taxon>Cerrenaceae</taxon>
        <taxon>Somion</taxon>
    </lineage>
</organism>
<protein>
    <submittedName>
        <fullName evidence="2">Uncharacterized protein</fullName>
    </submittedName>
</protein>
<gene>
    <name evidence="2" type="ORF">GFSPODELE1_LOCUS4172</name>
</gene>
<feature type="compositionally biased region" description="Acidic residues" evidence="1">
    <location>
        <begin position="338"/>
        <end position="352"/>
    </location>
</feature>
<evidence type="ECO:0000256" key="1">
    <source>
        <dbReference type="SAM" id="MobiDB-lite"/>
    </source>
</evidence>
<feature type="region of interest" description="Disordered" evidence="1">
    <location>
        <begin position="55"/>
        <end position="174"/>
    </location>
</feature>